<dbReference type="FunFam" id="1.20.1420.10:FF:000001">
    <property type="entry name" value="Talin 2"/>
    <property type="match status" value="1"/>
</dbReference>
<dbReference type="GO" id="GO:0005925">
    <property type="term" value="C:focal adhesion"/>
    <property type="evidence" value="ECO:0007669"/>
    <property type="project" value="TreeGrafter"/>
</dbReference>
<dbReference type="FunFam" id="1.20.120.230:FF:000004">
    <property type="entry name" value="Talin 2"/>
    <property type="match status" value="1"/>
</dbReference>
<evidence type="ECO:0000256" key="1">
    <source>
        <dbReference type="ARBA" id="ARBA00004496"/>
    </source>
</evidence>
<evidence type="ECO:0000313" key="9">
    <source>
        <dbReference type="EMBL" id="TSS11558.1"/>
    </source>
</evidence>
<gene>
    <name evidence="9" type="ORF">Baya_12027</name>
</gene>
<dbReference type="GO" id="GO:0098609">
    <property type="term" value="P:cell-cell adhesion"/>
    <property type="evidence" value="ECO:0007669"/>
    <property type="project" value="TreeGrafter"/>
</dbReference>
<dbReference type="SMART" id="SM00307">
    <property type="entry name" value="ILWEQ"/>
    <property type="match status" value="1"/>
</dbReference>
<comment type="subunit">
    <text evidence="5">Homodimer. Heterodimer of an alpha (TPM1, TPM3 or TPM4) and a beta (TPM2) chain.</text>
</comment>
<evidence type="ECO:0000256" key="4">
    <source>
        <dbReference type="ARBA" id="ARBA00023054"/>
    </source>
</evidence>
<dbReference type="PROSITE" id="PS50945">
    <property type="entry name" value="I_LWEQ"/>
    <property type="match status" value="1"/>
</dbReference>
<dbReference type="FunFam" id="1.20.120.230:FF:000009">
    <property type="entry name" value="Talin 2"/>
    <property type="match status" value="1"/>
</dbReference>
<organism evidence="9 10">
    <name type="scientific">Bagarius yarrelli</name>
    <name type="common">Goonch</name>
    <name type="synonym">Bagrus yarrelli</name>
    <dbReference type="NCBI Taxonomy" id="175774"/>
    <lineage>
        <taxon>Eukaryota</taxon>
        <taxon>Metazoa</taxon>
        <taxon>Chordata</taxon>
        <taxon>Craniata</taxon>
        <taxon>Vertebrata</taxon>
        <taxon>Euteleostomi</taxon>
        <taxon>Actinopterygii</taxon>
        <taxon>Neopterygii</taxon>
        <taxon>Teleostei</taxon>
        <taxon>Ostariophysi</taxon>
        <taxon>Siluriformes</taxon>
        <taxon>Sisoridae</taxon>
        <taxon>Sisorinae</taxon>
        <taxon>Bagarius</taxon>
    </lineage>
</organism>
<dbReference type="FunFam" id="1.20.120.230:FF:000005">
    <property type="entry name" value="Talin 1"/>
    <property type="match status" value="1"/>
</dbReference>
<accession>A0A556V2A4</accession>
<dbReference type="PROSITE" id="PS00326">
    <property type="entry name" value="TROPOMYOSIN"/>
    <property type="match status" value="1"/>
</dbReference>
<feature type="coiled-coil region" evidence="7">
    <location>
        <begin position="1686"/>
        <end position="1959"/>
    </location>
</feature>
<dbReference type="SUPFAM" id="SSF109885">
    <property type="entry name" value="I/LWEQ domain"/>
    <property type="match status" value="3"/>
</dbReference>
<evidence type="ECO:0000313" key="10">
    <source>
        <dbReference type="Proteomes" id="UP000319801"/>
    </source>
</evidence>
<evidence type="ECO:0000256" key="7">
    <source>
        <dbReference type="SAM" id="Coils"/>
    </source>
</evidence>
<dbReference type="InterPro" id="IPR057346">
    <property type="entry name" value="Talin1/2_VBS2"/>
</dbReference>
<dbReference type="Gene3D" id="1.20.1410.10">
    <property type="entry name" value="I/LWEQ domain"/>
    <property type="match status" value="1"/>
</dbReference>
<sequence>MVRQARILAQATSDLVNAIKADAEGETDLENSRKLLSAAKLLADATAKMVEAAKGAAANPDSEEQQQKLREAAEGLRMATNAAAQNAIKKRLVNKLENAAKQAAAAATQIIAAAQHAASSNKNPAAQQQLVQSCKVVADQIPQLVQGVRGSQAQPDSPSAQLALIGASQNFLQPGAKMVTAAKATVPTIGDQASAMQLSQCAKNLASALAELRTAAQKAQEACGPLEIDNALNAVRGLEKDMQEAKASAAEGKLRPLPGETLEKCSQDLGSNTKAVSSAVAQLLSEATQGNENYTGMAARDVAQALRSLASAARGVAATTDDPQACSAMLDCAGDVLDKSGNLIEETKRAIAKPGDPESQQRLAQVAKAVSQALNRCVNCLPGQRDVDNAIRTVGEASKKLLSDQFPASGKTFQEAQANLNQAAAGLNQSANELVQASRGTTQDLAKASGKFGQDFSHFLEAGVDMAGQSQSKEDQTQVVTNLKTISMSSSKLLLAAKALSTDPNSPNLKNQLAAAARAVTDSINQLITMCTQQAPGQKECDNALRELETVRGMLENPTEAVNDMGYFDCIDSVMENSKVLGEAMAGISHNAKNSNLPEFGDAVSSASKALCGLTEAAAQGAYLVGVSDPNSHAGQKGLVDPSQFAKAKQSIQMACQNLVDPACTQSQVLSAATIVAKHTSALCNACRLASSKTSNPVAKRQFVQSAKEVANSTANLVKSIKALDGAFNQENRQKCKAATGPLIEAVDNLTAFASNPEFASVPAQISPEGLAAMEPIVAAAKTMLESSTGLIQTARSLAVNPKDPPKWSVLAGHSRTVSDSIKKLITNMRDKAPGQRECDEAIEVLNNCIREVDQASLAAISQHLTPRDDISHEALHEQMAASVQEISHLIDPVAIAARSDASQLGHKVSQMASYFEPLIMAAIGTASKILNSQQQMSVLDQTKTLAESALQMLYTAKEAGGNPKAAHTQEALEESVQMMKEAVDDLGGTMAETASAAGAVGGMVDSITQALNKLEDPGVEPEGTFVDYQTTMVKTAKAIAVTVQEMVTKSNTNPDELGGLANQLTTEFGDLASEAKCAAITAENAEIGSHIKKQVTELGYGCTGLVTKAGALQCSPNDSITKKELIDAARKVSEKVSELFLYDFILYRIVIVGLLVSHVLAALQAGNRGTQACITAASAVAGIIADLDTTIMFATAGTLNRENAETFADHRENILKTAKVLVEDTKLLVSGAGASQEKLAQAAQSSVNTITKLADVVKLGAASLGSEDPETQVVLINAVKDVAKALGDLIRTTKAAAGKPHDDPAMLQLKSSAKVMVTNVTSLLKTVKAVEDEATKGTRALEATIEHIKQELAVFSSPDPPPKTATPEEFIRMTKGITQATAKAVAAGNSCRQEDIIATANLSRRAIAEMLHSCKQAAYHPEVSLEVRTRALRFGKECANGYLGLLEHVLVIIQKPTHDLKQQLATFSKRVAGSVTELIQAAEAMKGTEWVDPEDPTVIAENELLGAAAAIEAAAKKLEQLKPRAKPKEADESLNFEEQILEAAKSIAAATSALVKAASAAQRELVAQGKVGAIPANAVDDGQWSQGLISAARMVAAATNNLCEAANSAVQGHASEEKLISSAKQVAASTAQLLVACKVKADQDSQTMKRLQAAGNAVKKASDNLVKAAQKAAFDAQDDQAVMVKSRMVGGIAQLEEELQGLQKKLKGVEDELDKYSESLKDAQEKLEQAEKKATDAVKRKIQTLQQQADDAEDRAEALQREVDSERHARERAEAEVASLNRRIQLVEEELDRAQERLATALQKLEEAEKAADESERGMKVIENRATKDEEKMELQEMQLKEAKHIAEEADRKYEEVARKLVILEGDLERSEERAEVAEARVRQLEEELRLMDQNLKSMMCGEEEYSTKEDKYEEEIKVLTEKLKEAETRAEFAERSVAKLEKTIDDLEDEVYAQKLKGKALSEELDLALNDMTTL</sequence>
<dbReference type="FunFam" id="1.20.5.170:FF:000005">
    <property type="entry name" value="Tropomyosin alpha-1 chain"/>
    <property type="match status" value="1"/>
</dbReference>
<name>A0A556V2A4_BAGYA</name>
<comment type="subcellular location">
    <subcellularLocation>
        <location evidence="1">Cytoplasm</location>
    </subcellularLocation>
</comment>
<comment type="caution">
    <text evidence="9">The sequence shown here is derived from an EMBL/GenBank/DDBJ whole genome shotgun (WGS) entry which is preliminary data.</text>
</comment>
<dbReference type="GO" id="GO:0051015">
    <property type="term" value="F:actin filament binding"/>
    <property type="evidence" value="ECO:0007669"/>
    <property type="project" value="InterPro"/>
</dbReference>
<keyword evidence="10" id="KW-1185">Reference proteome</keyword>
<evidence type="ECO:0000256" key="6">
    <source>
        <dbReference type="RuleBase" id="RU004515"/>
    </source>
</evidence>
<dbReference type="FunFam" id="1.20.1420.10:FF:000006">
    <property type="entry name" value="Talin 2"/>
    <property type="match status" value="1"/>
</dbReference>
<evidence type="ECO:0000256" key="3">
    <source>
        <dbReference type="ARBA" id="ARBA00022490"/>
    </source>
</evidence>
<reference evidence="9 10" key="1">
    <citation type="journal article" date="2019" name="Genome Biol. Evol.">
        <title>Whole-Genome Sequencing of the Giant Devil Catfish, Bagarius yarrelli.</title>
        <authorList>
            <person name="Jiang W."/>
            <person name="Lv Y."/>
            <person name="Cheng L."/>
            <person name="Yang K."/>
            <person name="Chao B."/>
            <person name="Wang X."/>
            <person name="Li Y."/>
            <person name="Pan X."/>
            <person name="You X."/>
            <person name="Zhang Y."/>
            <person name="Yang J."/>
            <person name="Li J."/>
            <person name="Zhang X."/>
            <person name="Liu S."/>
            <person name="Sun C."/>
            <person name="Yang J."/>
            <person name="Shi Q."/>
        </authorList>
    </citation>
    <scope>NUCLEOTIDE SEQUENCE [LARGE SCALE GENOMIC DNA]</scope>
    <source>
        <strain evidence="9">JWS20170419001</strain>
        <tissue evidence="9">Muscle</tissue>
    </source>
</reference>
<dbReference type="SUPFAM" id="SSF47220">
    <property type="entry name" value="alpha-catenin/vinculin-like"/>
    <property type="match status" value="5"/>
</dbReference>
<dbReference type="OrthoDB" id="10262320at2759"/>
<dbReference type="Pfam" id="PF21896">
    <property type="entry name" value="Talin_IBS2B"/>
    <property type="match status" value="3"/>
</dbReference>
<dbReference type="GO" id="GO:0030036">
    <property type="term" value="P:actin cytoskeleton organization"/>
    <property type="evidence" value="ECO:0007669"/>
    <property type="project" value="TreeGrafter"/>
</dbReference>
<dbReference type="Pfam" id="PF01608">
    <property type="entry name" value="I_LWEQ"/>
    <property type="match status" value="1"/>
</dbReference>
<dbReference type="FunFam" id="1.20.1410.10:FF:000001">
    <property type="entry name" value="Talin 2"/>
    <property type="match status" value="1"/>
</dbReference>
<dbReference type="Gene3D" id="1.20.1420.10">
    <property type="entry name" value="Talin, central domain"/>
    <property type="match status" value="6"/>
</dbReference>
<keyword evidence="4 7" id="KW-0175">Coiled coil</keyword>
<evidence type="ECO:0000259" key="8">
    <source>
        <dbReference type="PROSITE" id="PS50945"/>
    </source>
</evidence>
<evidence type="ECO:0000256" key="5">
    <source>
        <dbReference type="ARBA" id="ARBA00047081"/>
    </source>
</evidence>
<dbReference type="CDD" id="cd12150">
    <property type="entry name" value="talin-RS"/>
    <property type="match status" value="1"/>
</dbReference>
<dbReference type="EMBL" id="VCAZ01000099">
    <property type="protein sequence ID" value="TSS11558.1"/>
    <property type="molecule type" value="Genomic_DNA"/>
</dbReference>
<dbReference type="GO" id="GO:0005737">
    <property type="term" value="C:cytoplasm"/>
    <property type="evidence" value="ECO:0007669"/>
    <property type="project" value="UniProtKB-SubCell"/>
</dbReference>
<feature type="coiled-coil region" evidence="7">
    <location>
        <begin position="202"/>
        <end position="248"/>
    </location>
</feature>
<dbReference type="Pfam" id="PF21865">
    <property type="entry name" value="TLN1-like_RS"/>
    <property type="match status" value="3"/>
</dbReference>
<dbReference type="InterPro" id="IPR036723">
    <property type="entry name" value="Alpha-catenin/vinculin-like_sf"/>
</dbReference>
<dbReference type="Gene3D" id="1.20.120.230">
    <property type="entry name" value="Alpha-catenin/vinculin-like"/>
    <property type="match status" value="4"/>
</dbReference>
<dbReference type="InterPro" id="IPR035964">
    <property type="entry name" value="I/LWEQ_dom_sf"/>
</dbReference>
<dbReference type="InterPro" id="IPR049108">
    <property type="entry name" value="Talin_R4"/>
</dbReference>
<dbReference type="PRINTS" id="PR00194">
    <property type="entry name" value="TROPOMYOSIN"/>
</dbReference>
<feature type="domain" description="I/LWEQ" evidence="8">
    <location>
        <begin position="1489"/>
        <end position="1732"/>
    </location>
</feature>
<dbReference type="Pfam" id="PF08913">
    <property type="entry name" value="VBS"/>
    <property type="match status" value="1"/>
</dbReference>
<protein>
    <submittedName>
        <fullName evidence="9">Talin-1</fullName>
    </submittedName>
</protein>
<dbReference type="InterPro" id="IPR037438">
    <property type="entry name" value="Talin1/2-RS"/>
</dbReference>
<dbReference type="InterPro" id="IPR054060">
    <property type="entry name" value="TLN1-like_RS"/>
</dbReference>
<dbReference type="FunFam" id="1.20.1420.10:FF:000007">
    <property type="entry name" value="Talin 2"/>
    <property type="match status" value="1"/>
</dbReference>
<proteinExistence type="inferred from homology"/>
<dbReference type="Proteomes" id="UP000319801">
    <property type="component" value="Unassembled WGS sequence"/>
</dbReference>
<dbReference type="InterPro" id="IPR002558">
    <property type="entry name" value="ILWEQ_dom"/>
</dbReference>
<dbReference type="InterPro" id="IPR015009">
    <property type="entry name" value="Vinculin-bd_dom"/>
</dbReference>
<dbReference type="Gene3D" id="1.20.5.340">
    <property type="match status" value="1"/>
</dbReference>
<evidence type="ECO:0000256" key="2">
    <source>
        <dbReference type="ARBA" id="ARBA00009036"/>
    </source>
</evidence>
<dbReference type="FunFam" id="1.20.1420.10:FF:000005">
    <property type="entry name" value="Talin 2"/>
    <property type="match status" value="1"/>
</dbReference>
<dbReference type="FunFam" id="1.20.5.170:FF:000001">
    <property type="entry name" value="Tropomyosin alpha-1 chain isoform 1"/>
    <property type="match status" value="1"/>
</dbReference>
<dbReference type="Pfam" id="PF21692">
    <property type="entry name" value="Talin_R4"/>
    <property type="match status" value="1"/>
</dbReference>
<keyword evidence="3" id="KW-0963">Cytoplasm</keyword>
<dbReference type="Pfam" id="PF00261">
    <property type="entry name" value="Tropomyosin"/>
    <property type="match status" value="1"/>
</dbReference>
<dbReference type="Gene3D" id="1.20.5.170">
    <property type="match status" value="2"/>
</dbReference>
<dbReference type="InterPro" id="IPR000533">
    <property type="entry name" value="Tropomyosin"/>
</dbReference>
<dbReference type="GO" id="GO:0005178">
    <property type="term" value="F:integrin binding"/>
    <property type="evidence" value="ECO:0007669"/>
    <property type="project" value="TreeGrafter"/>
</dbReference>
<dbReference type="GO" id="GO:0005886">
    <property type="term" value="C:plasma membrane"/>
    <property type="evidence" value="ECO:0007669"/>
    <property type="project" value="TreeGrafter"/>
</dbReference>
<dbReference type="SUPFAM" id="SSF57997">
    <property type="entry name" value="Tropomyosin"/>
    <property type="match status" value="2"/>
</dbReference>
<dbReference type="InterPro" id="IPR054082">
    <property type="entry name" value="Talin_IBS2B"/>
</dbReference>
<dbReference type="PANTHER" id="PTHR19981:SF7">
    <property type="entry name" value="TALIN-1"/>
    <property type="match status" value="1"/>
</dbReference>
<dbReference type="Pfam" id="PF25177">
    <property type="entry name" value="Talin_VBS2"/>
    <property type="match status" value="1"/>
</dbReference>
<dbReference type="FunFam" id="1.20.120.230:FF:000002">
    <property type="entry name" value="Talin 2"/>
    <property type="match status" value="1"/>
</dbReference>
<dbReference type="FunFam" id="1.20.1420.10:FF:000002">
    <property type="entry name" value="Talin 2"/>
    <property type="match status" value="1"/>
</dbReference>
<dbReference type="PANTHER" id="PTHR19981">
    <property type="entry name" value="TALIN"/>
    <property type="match status" value="1"/>
</dbReference>
<comment type="similarity">
    <text evidence="2 6">Belongs to the tropomyosin family.</text>
</comment>